<dbReference type="InterPro" id="IPR036890">
    <property type="entry name" value="HATPase_C_sf"/>
</dbReference>
<dbReference type="GO" id="GO:0005524">
    <property type="term" value="F:ATP binding"/>
    <property type="evidence" value="ECO:0007669"/>
    <property type="project" value="UniProtKB-KW"/>
</dbReference>
<keyword evidence="1" id="KW-0723">Serine/threonine-protein kinase</keyword>
<evidence type="ECO:0000313" key="3">
    <source>
        <dbReference type="EMBL" id="NEC33566.1"/>
    </source>
</evidence>
<dbReference type="RefSeq" id="WP_164272927.1">
    <property type="nucleotide sequence ID" value="NZ_JAAGMQ010000304.1"/>
</dbReference>
<dbReference type="CDD" id="cd16936">
    <property type="entry name" value="HATPase_RsbW-like"/>
    <property type="match status" value="1"/>
</dbReference>
<dbReference type="AlphaFoldDB" id="A0A6G3TAK0"/>
<keyword evidence="1" id="KW-0808">Transferase</keyword>
<organism evidence="3 4">
    <name type="scientific">Streptomyces rubrogriseus</name>
    <dbReference type="NCBI Taxonomy" id="194673"/>
    <lineage>
        <taxon>Bacteria</taxon>
        <taxon>Bacillati</taxon>
        <taxon>Actinomycetota</taxon>
        <taxon>Actinomycetes</taxon>
        <taxon>Kitasatosporales</taxon>
        <taxon>Streptomycetaceae</taxon>
        <taxon>Streptomyces</taxon>
        <taxon>Streptomyces violaceoruber group</taxon>
    </lineage>
</organism>
<dbReference type="PANTHER" id="PTHR35526:SF3">
    <property type="entry name" value="ANTI-SIGMA-F FACTOR RSBW"/>
    <property type="match status" value="1"/>
</dbReference>
<reference evidence="3 4" key="1">
    <citation type="submission" date="2020-01" db="EMBL/GenBank/DDBJ databases">
        <title>Insect and environment-associated Actinomycetes.</title>
        <authorList>
            <person name="Currrie C."/>
            <person name="Chevrette M."/>
            <person name="Carlson C."/>
            <person name="Stubbendieck R."/>
            <person name="Wendt-Pienkowski E."/>
        </authorList>
    </citation>
    <scope>NUCLEOTIDE SEQUENCE [LARGE SCALE GENOMIC DNA]</scope>
    <source>
        <strain evidence="3 4">SID7739</strain>
    </source>
</reference>
<dbReference type="Gene3D" id="3.30.565.10">
    <property type="entry name" value="Histidine kinase-like ATPase, C-terminal domain"/>
    <property type="match status" value="1"/>
</dbReference>
<dbReference type="PANTHER" id="PTHR35526">
    <property type="entry name" value="ANTI-SIGMA-F FACTOR RSBW-RELATED"/>
    <property type="match status" value="1"/>
</dbReference>
<feature type="domain" description="Histidine kinase/HSP90-like ATPase" evidence="2">
    <location>
        <begin position="30"/>
        <end position="126"/>
    </location>
</feature>
<dbReference type="Proteomes" id="UP000475666">
    <property type="component" value="Unassembled WGS sequence"/>
</dbReference>
<name>A0A6G3TAK0_9ACTN</name>
<evidence type="ECO:0000313" key="4">
    <source>
        <dbReference type="Proteomes" id="UP000475666"/>
    </source>
</evidence>
<comment type="caution">
    <text evidence="3">The sequence shown here is derived from an EMBL/GenBank/DDBJ whole genome shotgun (WGS) entry which is preliminary data.</text>
</comment>
<keyword evidence="3" id="KW-0547">Nucleotide-binding</keyword>
<dbReference type="EMBL" id="JAAGMQ010000304">
    <property type="protein sequence ID" value="NEC33566.1"/>
    <property type="molecule type" value="Genomic_DNA"/>
</dbReference>
<evidence type="ECO:0000256" key="1">
    <source>
        <dbReference type="ARBA" id="ARBA00022527"/>
    </source>
</evidence>
<dbReference type="SUPFAM" id="SSF55874">
    <property type="entry name" value="ATPase domain of HSP90 chaperone/DNA topoisomerase II/histidine kinase"/>
    <property type="match status" value="1"/>
</dbReference>
<sequence>MTSLITLMHSAATGHPAYSQTFPCEPSTAEAGRTLVRDALGIWHLDDLADVTALIMSELIANAVTHTTCRSIRLIVGRPSATRIRVGVVDRAPARLPVLGRAGDVDESGRGLLLIDGIADRWGYDLRGPHRRPWGKEVWAELLTTRGDEGEE</sequence>
<dbReference type="GO" id="GO:0004674">
    <property type="term" value="F:protein serine/threonine kinase activity"/>
    <property type="evidence" value="ECO:0007669"/>
    <property type="project" value="UniProtKB-KW"/>
</dbReference>
<dbReference type="InterPro" id="IPR003594">
    <property type="entry name" value="HATPase_dom"/>
</dbReference>
<dbReference type="InterPro" id="IPR050267">
    <property type="entry name" value="Anti-sigma-factor_SerPK"/>
</dbReference>
<dbReference type="Pfam" id="PF13581">
    <property type="entry name" value="HATPase_c_2"/>
    <property type="match status" value="1"/>
</dbReference>
<accession>A0A6G3TAK0</accession>
<evidence type="ECO:0000259" key="2">
    <source>
        <dbReference type="Pfam" id="PF13581"/>
    </source>
</evidence>
<protein>
    <submittedName>
        <fullName evidence="3">ATP-binding protein</fullName>
    </submittedName>
</protein>
<keyword evidence="3" id="KW-0067">ATP-binding</keyword>
<keyword evidence="1" id="KW-0418">Kinase</keyword>
<gene>
    <name evidence="3" type="ORF">G3I66_10280</name>
</gene>
<proteinExistence type="predicted"/>